<dbReference type="STRING" id="77020.A0A0M8MUI5"/>
<dbReference type="GO" id="GO:0097361">
    <property type="term" value="C:cytosolic [4Fe-4S] assembly targeting complex"/>
    <property type="evidence" value="ECO:0007669"/>
    <property type="project" value="UniProtKB-UniRule"/>
</dbReference>
<dbReference type="Pfam" id="PF12460">
    <property type="entry name" value="MMS19_C"/>
    <property type="match status" value="1"/>
</dbReference>
<comment type="function">
    <text evidence="5">Key component of the cytosolic iron-sulfur protein assembly (CIA) complex, a multiprotein complex that mediates the incorporation of iron-sulfur cluster into apoproteins specifically involved in DNA metabolism and genomic integrity. In the CIA complex, MMS19 acts as an adapter between early-acting CIA components and a subset of cellular target iron-sulfur proteins.</text>
</comment>
<dbReference type="InterPro" id="IPR024687">
    <property type="entry name" value="MMS19_C"/>
</dbReference>
<evidence type="ECO:0000256" key="3">
    <source>
        <dbReference type="ARBA" id="ARBA00022737"/>
    </source>
</evidence>
<dbReference type="GO" id="GO:0006281">
    <property type="term" value="P:DNA repair"/>
    <property type="evidence" value="ECO:0007669"/>
    <property type="project" value="UniProtKB-UniRule"/>
</dbReference>
<dbReference type="GO" id="GO:0005634">
    <property type="term" value="C:nucleus"/>
    <property type="evidence" value="ECO:0007669"/>
    <property type="project" value="UniProtKB-SubCell"/>
</dbReference>
<dbReference type="GeneID" id="28727587"/>
<keyword evidence="4 5" id="KW-0539">Nucleus</keyword>
<dbReference type="GO" id="GO:0016226">
    <property type="term" value="P:iron-sulfur cluster assembly"/>
    <property type="evidence" value="ECO:0007669"/>
    <property type="project" value="UniProtKB-UniRule"/>
</dbReference>
<sequence length="1070" mass="116106">MDKALEAYVANATYADVPPSIVEDVSTGAVPLVALVRAMGAYLTSEEDAYRARAVGLLSHVVQHLCASSPSHTHAQLTRNVMRTLTEFFSEKLTDAVAVGDALARRMNDATLVPASASHDVQKSEELRAMKAEQMLYDCLQALLALSSVGYEGDHATTRDAFGGEEARTVSRALFGLSLKLYPQPLRMVVCKILDSLVARQRQALRAMRTSAEAPDGSAFIQGYTKLVAGEKDPRNLLVLFGLARVLLLEWPMAPAEAEAMYNVLYCYFPISFRPLPDDPYGIAPDDLKRALRACLAASPALATHGIPILLEKLGASGGAAKLDTLQTWQACLPVYGAAAAAAHADDVWSYLKLDILQPTDDASSDEAQRTLTVLLRVLYTDAPVEGLAETMLREALQEMREPSKSLAKLSVKIAQSFVQACARTSTYATEHMLRQLLMQWSAAEAPEEAVATLSLLTSLLDILATTYADDASRTYAGDQQPLHAFHDELLAAYTSSTACACEAGLCGLVRLLECPALLPRDECTYAVQRLQSMLLDEDEMVRAVALQGLERVLAVHKQVVEQTTLPFLLTQLPHTLQGPPRHVQTALSALARLCTPPDLFDALVVRIFSLLSAIGRGPADAAHTGYACALLATLQVALERKIEQGHTDVARYAASIPPRLLTWLTREDHVAAAVPVVQQASDMLLLLVPHLPAAKAQTWLDTMWAEMAWPQGPTCPLGAADTRTRNLLAPYAAILVAVTREITLPASAWIAPLLTWLQVVDSDPASAALQTRSASFLLCALANKWATPDEEALQAYWQTLPTLPVPQRKVGLAAWLWLARGWAACGTTFGTAMFTRVLSDMLEDARLGSLAASALHVLAENDEVMTRAHGFRLRILYKQRLLDTLVDTLVDAYHTKRENEAARTTCLIAIATVLPALPDASLRGRLEALLPLLVHTLSIDDARARTSAAKALHLAVTQWPADRSVAEMDAATQALQAHVEDQASTLVRRLLANSTPGAATPPSTRIASLHVLSTLATQLPLDVLLPMKRDVIHALGQRDQGVDDPRRAVRSAAVDCRDVWYRLQQAETT</sequence>
<dbReference type="VEuPathDB" id="FungiDB:Malapachy_1205"/>
<dbReference type="SUPFAM" id="SSF48371">
    <property type="entry name" value="ARM repeat"/>
    <property type="match status" value="1"/>
</dbReference>
<dbReference type="Pfam" id="PF14500">
    <property type="entry name" value="MMS19_N"/>
    <property type="match status" value="1"/>
</dbReference>
<evidence type="ECO:0000259" key="6">
    <source>
        <dbReference type="Pfam" id="PF12460"/>
    </source>
</evidence>
<evidence type="ECO:0000256" key="4">
    <source>
        <dbReference type="ARBA" id="ARBA00023242"/>
    </source>
</evidence>
<keyword evidence="5" id="KW-0227">DNA damage</keyword>
<organism evidence="8 9">
    <name type="scientific">Malassezia pachydermatis</name>
    <dbReference type="NCBI Taxonomy" id="77020"/>
    <lineage>
        <taxon>Eukaryota</taxon>
        <taxon>Fungi</taxon>
        <taxon>Dikarya</taxon>
        <taxon>Basidiomycota</taxon>
        <taxon>Ustilaginomycotina</taxon>
        <taxon>Malasseziomycetes</taxon>
        <taxon>Malasseziales</taxon>
        <taxon>Malasseziaceae</taxon>
        <taxon>Malassezia</taxon>
    </lineage>
</organism>
<evidence type="ECO:0000313" key="9">
    <source>
        <dbReference type="Proteomes" id="UP000037751"/>
    </source>
</evidence>
<comment type="similarity">
    <text evidence="2 5">Belongs to the MET18/MMS19 family.</text>
</comment>
<accession>A0A0M8MUI5</accession>
<proteinExistence type="inferred from homology"/>
<dbReference type="InterPro" id="IPR016024">
    <property type="entry name" value="ARM-type_fold"/>
</dbReference>
<keyword evidence="9" id="KW-1185">Reference proteome</keyword>
<evidence type="ECO:0000256" key="2">
    <source>
        <dbReference type="ARBA" id="ARBA00009340"/>
    </source>
</evidence>
<evidence type="ECO:0000256" key="1">
    <source>
        <dbReference type="ARBA" id="ARBA00004123"/>
    </source>
</evidence>
<dbReference type="AlphaFoldDB" id="A0A0M8MUI5"/>
<evidence type="ECO:0000313" key="8">
    <source>
        <dbReference type="EMBL" id="KOS14604.1"/>
    </source>
</evidence>
<dbReference type="PANTHER" id="PTHR12891:SF0">
    <property type="entry name" value="MMS19 NUCLEOTIDE EXCISION REPAIR PROTEIN HOMOLOG"/>
    <property type="match status" value="1"/>
</dbReference>
<evidence type="ECO:0000259" key="7">
    <source>
        <dbReference type="Pfam" id="PF14500"/>
    </source>
</evidence>
<evidence type="ECO:0000256" key="5">
    <source>
        <dbReference type="RuleBase" id="RU367072"/>
    </source>
</evidence>
<keyword evidence="3" id="KW-0677">Repeat</keyword>
<dbReference type="InterPro" id="IPR029240">
    <property type="entry name" value="MMS19_N"/>
</dbReference>
<reference evidence="8 9" key="1">
    <citation type="submission" date="2015-07" db="EMBL/GenBank/DDBJ databases">
        <title>Draft Genome Sequence of Malassezia furfur CBS1878 and Malassezia pachydermatis CBS1879.</title>
        <authorList>
            <person name="Triana S."/>
            <person name="Ohm R."/>
            <person name="Gonzalez A."/>
            <person name="DeCock H."/>
            <person name="Restrepo S."/>
            <person name="Celis A."/>
        </authorList>
    </citation>
    <scope>NUCLEOTIDE SEQUENCE [LARGE SCALE GENOMIC DNA]</scope>
    <source>
        <strain evidence="8 9">CBS 1879</strain>
    </source>
</reference>
<comment type="subcellular location">
    <subcellularLocation>
        <location evidence="1 5">Nucleus</location>
    </subcellularLocation>
</comment>
<dbReference type="GO" id="GO:0051604">
    <property type="term" value="P:protein maturation"/>
    <property type="evidence" value="ECO:0007669"/>
    <property type="project" value="UniProtKB-UniRule"/>
</dbReference>
<feature type="domain" description="MMS19 C-terminal" evidence="6">
    <location>
        <begin position="588"/>
        <end position="1017"/>
    </location>
</feature>
<dbReference type="InterPro" id="IPR011989">
    <property type="entry name" value="ARM-like"/>
</dbReference>
<dbReference type="Proteomes" id="UP000037751">
    <property type="component" value="Unassembled WGS sequence"/>
</dbReference>
<feature type="domain" description="MMS19 N-terminal" evidence="7">
    <location>
        <begin position="36"/>
        <end position="358"/>
    </location>
</feature>
<dbReference type="EMBL" id="LGAV01000003">
    <property type="protein sequence ID" value="KOS14604.1"/>
    <property type="molecule type" value="Genomic_DNA"/>
</dbReference>
<dbReference type="OrthoDB" id="342900at2759"/>
<keyword evidence="5" id="KW-0234">DNA repair</keyword>
<dbReference type="Gene3D" id="1.25.10.10">
    <property type="entry name" value="Leucine-rich Repeat Variant"/>
    <property type="match status" value="1"/>
</dbReference>
<protein>
    <recommendedName>
        <fullName evidence="5">MMS19 nucleotide excision repair protein</fullName>
    </recommendedName>
</protein>
<dbReference type="RefSeq" id="XP_017992236.1">
    <property type="nucleotide sequence ID" value="XM_018135712.1"/>
</dbReference>
<gene>
    <name evidence="8" type="ORF">Malapachy_1205</name>
</gene>
<comment type="caution">
    <text evidence="8">The sequence shown here is derived from an EMBL/GenBank/DDBJ whole genome shotgun (WGS) entry which is preliminary data.</text>
</comment>
<name>A0A0M8MUI5_9BASI</name>
<dbReference type="PANTHER" id="PTHR12891">
    <property type="entry name" value="DNA REPAIR/TRANSCRIPTION PROTEIN MET18/MMS19"/>
    <property type="match status" value="1"/>
</dbReference>
<dbReference type="InterPro" id="IPR039920">
    <property type="entry name" value="MMS19"/>
</dbReference>